<accession>A0A816H316</accession>
<evidence type="ECO:0000313" key="1">
    <source>
        <dbReference type="EMBL" id="CAF1683323.1"/>
    </source>
</evidence>
<reference evidence="1" key="1">
    <citation type="submission" date="2021-02" db="EMBL/GenBank/DDBJ databases">
        <authorList>
            <person name="Nowell W R."/>
        </authorList>
    </citation>
    <scope>NUCLEOTIDE SEQUENCE</scope>
</reference>
<comment type="caution">
    <text evidence="1">The sequence shown here is derived from an EMBL/GenBank/DDBJ whole genome shotgun (WGS) entry which is preliminary data.</text>
</comment>
<evidence type="ECO:0000313" key="2">
    <source>
        <dbReference type="Proteomes" id="UP000663828"/>
    </source>
</evidence>
<dbReference type="EMBL" id="CAJNOR010015811">
    <property type="protein sequence ID" value="CAF1683323.1"/>
    <property type="molecule type" value="Genomic_DNA"/>
</dbReference>
<dbReference type="AlphaFoldDB" id="A0A816H316"/>
<keyword evidence="2" id="KW-1185">Reference proteome</keyword>
<name>A0A816H316_ADIRI</name>
<gene>
    <name evidence="1" type="ORF">XAT740_LOCUS61167</name>
</gene>
<feature type="non-terminal residue" evidence="1">
    <location>
        <position position="1"/>
    </location>
</feature>
<dbReference type="Proteomes" id="UP000663828">
    <property type="component" value="Unassembled WGS sequence"/>
</dbReference>
<protein>
    <submittedName>
        <fullName evidence="1">Uncharacterized protein</fullName>
    </submittedName>
</protein>
<proteinExistence type="predicted"/>
<organism evidence="1 2">
    <name type="scientific">Adineta ricciae</name>
    <name type="common">Rotifer</name>
    <dbReference type="NCBI Taxonomy" id="249248"/>
    <lineage>
        <taxon>Eukaryota</taxon>
        <taxon>Metazoa</taxon>
        <taxon>Spiralia</taxon>
        <taxon>Gnathifera</taxon>
        <taxon>Rotifera</taxon>
        <taxon>Eurotatoria</taxon>
        <taxon>Bdelloidea</taxon>
        <taxon>Adinetida</taxon>
        <taxon>Adinetidae</taxon>
        <taxon>Adineta</taxon>
    </lineage>
</organism>
<sequence length="247" mass="28690">YSSTLKWLKNSFNLNIPTEEIHFGCGYLSFIIERLKTNDLLLDSLSVLVHTANVPYNNIGCYILPIRTMKIKDENSLGIITAIGIASNNYEYPPSDSMCTFDPQFGQGITHAFRQAKVLKHIFEENQYKLKDISSIYNYRASKISDECWFTSTASNWKTPTLKVIKANQYGQTKIFQRDQRFPNSKEYQLQTPLLIQFIQWYQFWFLQCAAKSGKLSTEFLQIINQCKNPIILFKPLTILTIFIQHL</sequence>